<organism evidence="1 2">
    <name type="scientific">Ohtaekwangia kribbensis</name>
    <dbReference type="NCBI Taxonomy" id="688913"/>
    <lineage>
        <taxon>Bacteria</taxon>
        <taxon>Pseudomonadati</taxon>
        <taxon>Bacteroidota</taxon>
        <taxon>Cytophagia</taxon>
        <taxon>Cytophagales</taxon>
        <taxon>Fulvivirgaceae</taxon>
        <taxon>Ohtaekwangia</taxon>
    </lineage>
</organism>
<evidence type="ECO:0000313" key="2">
    <source>
        <dbReference type="Proteomes" id="UP001597112"/>
    </source>
</evidence>
<reference evidence="2" key="1">
    <citation type="journal article" date="2019" name="Int. J. Syst. Evol. Microbiol.">
        <title>The Global Catalogue of Microorganisms (GCM) 10K type strain sequencing project: providing services to taxonomists for standard genome sequencing and annotation.</title>
        <authorList>
            <consortium name="The Broad Institute Genomics Platform"/>
            <consortium name="The Broad Institute Genome Sequencing Center for Infectious Disease"/>
            <person name="Wu L."/>
            <person name="Ma J."/>
        </authorList>
    </citation>
    <scope>NUCLEOTIDE SEQUENCE [LARGE SCALE GENOMIC DNA]</scope>
    <source>
        <strain evidence="2">CCUG 58938</strain>
    </source>
</reference>
<accession>A0ABW3K4S6</accession>
<protein>
    <submittedName>
        <fullName evidence="1">Uncharacterized protein</fullName>
    </submittedName>
</protein>
<dbReference type="EMBL" id="JBHTKA010000007">
    <property type="protein sequence ID" value="MFD1001045.1"/>
    <property type="molecule type" value="Genomic_DNA"/>
</dbReference>
<evidence type="ECO:0000313" key="1">
    <source>
        <dbReference type="EMBL" id="MFD1001045.1"/>
    </source>
</evidence>
<sequence>MAYRINTDNIYPEGTLVMAKVHPSLQLVIIKYLQRIYYCAAVGDEHGKQQAYFERELTPVNPLKVTR</sequence>
<name>A0ABW3K4S6_9BACT</name>
<gene>
    <name evidence="1" type="ORF">ACFQ21_17090</name>
</gene>
<keyword evidence="2" id="KW-1185">Reference proteome</keyword>
<dbReference type="RefSeq" id="WP_377580497.1">
    <property type="nucleotide sequence ID" value="NZ_JBHTKA010000007.1"/>
</dbReference>
<dbReference type="Proteomes" id="UP001597112">
    <property type="component" value="Unassembled WGS sequence"/>
</dbReference>
<comment type="caution">
    <text evidence="1">The sequence shown here is derived from an EMBL/GenBank/DDBJ whole genome shotgun (WGS) entry which is preliminary data.</text>
</comment>
<proteinExistence type="predicted"/>